<evidence type="ECO:0000313" key="3">
    <source>
        <dbReference type="Proteomes" id="UP001519311"/>
    </source>
</evidence>
<evidence type="ECO:0000256" key="1">
    <source>
        <dbReference type="SAM" id="MobiDB-lite"/>
    </source>
</evidence>
<dbReference type="EMBL" id="JAGINS010000002">
    <property type="protein sequence ID" value="MBP2363530.1"/>
    <property type="molecule type" value="Genomic_DNA"/>
</dbReference>
<feature type="region of interest" description="Disordered" evidence="1">
    <location>
        <begin position="169"/>
        <end position="191"/>
    </location>
</feature>
<proteinExistence type="predicted"/>
<protein>
    <submittedName>
        <fullName evidence="2">Uncharacterized protein</fullName>
    </submittedName>
</protein>
<feature type="compositionally biased region" description="Basic residues" evidence="1">
    <location>
        <begin position="40"/>
        <end position="58"/>
    </location>
</feature>
<feature type="compositionally biased region" description="Basic and acidic residues" evidence="1">
    <location>
        <begin position="173"/>
        <end position="191"/>
    </location>
</feature>
<sequence>MSLLVSGLWSFGPAVPRLVAGGTPTRPSAGRPGGLDHRGLKSRRHPAERTPVGHRGHPDRRVQMLLQRGPVAKPTSPAIRSTDRSLDSSNCRARWTRCWMSQRPGLVPVSSWKRRAKVRALIRAPGQVRERQGFVEALQGPHWNRALHTETDPVQRRRHHLARAVNSAGVGADGRRAEGECGGRVGDDGGRDVQRVDQMAEAGHSRDGKYAGEEQTAECRQPAASTHAVAVSAHIAAAGRSRGALHRTSVGATSALLGDLSINHPGRYVLRRVIHRS</sequence>
<dbReference type="Proteomes" id="UP001519311">
    <property type="component" value="Unassembled WGS sequence"/>
</dbReference>
<reference evidence="2 3" key="1">
    <citation type="submission" date="2021-03" db="EMBL/GenBank/DDBJ databases">
        <title>Sequencing the genomes of 1000 actinobacteria strains.</title>
        <authorList>
            <person name="Klenk H.-P."/>
        </authorList>
    </citation>
    <scope>NUCLEOTIDE SEQUENCE [LARGE SCALE GENOMIC DNA]</scope>
    <source>
        <strain evidence="2 3">DSM 40843</strain>
    </source>
</reference>
<comment type="caution">
    <text evidence="2">The sequence shown here is derived from an EMBL/GenBank/DDBJ whole genome shotgun (WGS) entry which is preliminary data.</text>
</comment>
<feature type="region of interest" description="Disordered" evidence="1">
    <location>
        <begin position="20"/>
        <end position="61"/>
    </location>
</feature>
<accession>A0ABS4VHY2</accession>
<name>A0ABS4VHY2_9ACTN</name>
<keyword evidence="3" id="KW-1185">Reference proteome</keyword>
<gene>
    <name evidence="2" type="ORF">JOF59_006022</name>
</gene>
<organism evidence="2 3">
    <name type="scientific">Streptomyces clavifer</name>
    <dbReference type="NCBI Taxonomy" id="68188"/>
    <lineage>
        <taxon>Bacteria</taxon>
        <taxon>Bacillati</taxon>
        <taxon>Actinomycetota</taxon>
        <taxon>Actinomycetes</taxon>
        <taxon>Kitasatosporales</taxon>
        <taxon>Streptomycetaceae</taxon>
        <taxon>Streptomyces</taxon>
    </lineage>
</organism>
<evidence type="ECO:0000313" key="2">
    <source>
        <dbReference type="EMBL" id="MBP2363530.1"/>
    </source>
</evidence>